<feature type="compositionally biased region" description="Basic and acidic residues" evidence="1">
    <location>
        <begin position="12"/>
        <end position="21"/>
    </location>
</feature>
<sequence length="46" mass="4945">MKKGSANANVHIFDRGSDGKRSASARRATARSHPRNGTQVHGIRTS</sequence>
<dbReference type="EMBL" id="AP025516">
    <property type="protein sequence ID" value="BDD86497.1"/>
    <property type="molecule type" value="Genomic_DNA"/>
</dbReference>
<name>A0ABN6M0R4_9BACT</name>
<proteinExistence type="predicted"/>
<organism evidence="2 3">
    <name type="scientific">Desulfofustis limnaeus</name>
    <dbReference type="NCBI Taxonomy" id="2740163"/>
    <lineage>
        <taxon>Bacteria</taxon>
        <taxon>Pseudomonadati</taxon>
        <taxon>Thermodesulfobacteriota</taxon>
        <taxon>Desulfobulbia</taxon>
        <taxon>Desulfobulbales</taxon>
        <taxon>Desulfocapsaceae</taxon>
        <taxon>Desulfofustis</taxon>
    </lineage>
</organism>
<reference evidence="2 3" key="1">
    <citation type="submission" date="2022-01" db="EMBL/GenBank/DDBJ databases">
        <title>Desulfofustis limnae sp. nov., a novel mesophilic sulfate-reducing bacterium isolated from marsh soil.</title>
        <authorList>
            <person name="Watanabe M."/>
            <person name="Takahashi A."/>
            <person name="Kojima H."/>
            <person name="Fukui M."/>
        </authorList>
    </citation>
    <scope>NUCLEOTIDE SEQUENCE [LARGE SCALE GENOMIC DNA]</scope>
    <source>
        <strain evidence="2 3">PPLL</strain>
    </source>
</reference>
<gene>
    <name evidence="2" type="ORF">DPPLL_08620</name>
</gene>
<feature type="region of interest" description="Disordered" evidence="1">
    <location>
        <begin position="1"/>
        <end position="46"/>
    </location>
</feature>
<dbReference type="Proteomes" id="UP000830055">
    <property type="component" value="Chromosome"/>
</dbReference>
<accession>A0ABN6M0R4</accession>
<feature type="compositionally biased region" description="Polar residues" evidence="1">
    <location>
        <begin position="35"/>
        <end position="46"/>
    </location>
</feature>
<evidence type="ECO:0000313" key="2">
    <source>
        <dbReference type="EMBL" id="BDD86497.1"/>
    </source>
</evidence>
<evidence type="ECO:0000313" key="3">
    <source>
        <dbReference type="Proteomes" id="UP000830055"/>
    </source>
</evidence>
<evidence type="ECO:0000256" key="1">
    <source>
        <dbReference type="SAM" id="MobiDB-lite"/>
    </source>
</evidence>
<protein>
    <submittedName>
        <fullName evidence="2">Uncharacterized protein</fullName>
    </submittedName>
</protein>
<keyword evidence="3" id="KW-1185">Reference proteome</keyword>